<dbReference type="Pfam" id="PF12624">
    <property type="entry name" value="VPS13_N"/>
    <property type="match status" value="1"/>
</dbReference>
<evidence type="ECO:0000256" key="2">
    <source>
        <dbReference type="ARBA" id="ARBA00022448"/>
    </source>
</evidence>
<dbReference type="Proteomes" id="UP000002051">
    <property type="component" value="Chromosome 2"/>
</dbReference>
<dbReference type="ExpressionAtlas" id="G7IJW3">
    <property type="expression patterns" value="differential"/>
</dbReference>
<feature type="domain" description="Intermembrane lipid transfer protein VPS13-like C-terminal" evidence="6">
    <location>
        <begin position="3317"/>
        <end position="3426"/>
    </location>
</feature>
<dbReference type="PANTHER" id="PTHR16166:SF143">
    <property type="entry name" value="PROTEIN SORTING-ASSOCIATED PROTEIN, PUTATIVE (DUF1162)-RELATED"/>
    <property type="match status" value="1"/>
</dbReference>
<evidence type="ECO:0000259" key="6">
    <source>
        <dbReference type="Pfam" id="PF25037"/>
    </source>
</evidence>
<evidence type="ECO:0000313" key="9">
    <source>
        <dbReference type="Proteomes" id="UP000002051"/>
    </source>
</evidence>
<comment type="similarity">
    <text evidence="1">Belongs to the VPS13 family.</text>
</comment>
<dbReference type="EMBL" id="CM001218">
    <property type="protein sequence ID" value="AES63301.2"/>
    <property type="molecule type" value="Genomic_DNA"/>
</dbReference>
<evidence type="ECO:0000313" key="7">
    <source>
        <dbReference type="EMBL" id="AES63301.2"/>
    </source>
</evidence>
<keyword evidence="9" id="KW-1185">Reference proteome</keyword>
<feature type="domain" description="Chorein N-terminal" evidence="4">
    <location>
        <begin position="22"/>
        <end position="467"/>
    </location>
</feature>
<dbReference type="EnsemblPlants" id="AES63301">
    <property type="protein sequence ID" value="AES63301"/>
    <property type="gene ID" value="MTR_2g007250"/>
</dbReference>
<feature type="domain" description="Vacuolar protein sorting-associated protein 13 VPS13 adaptor binding" evidence="5">
    <location>
        <begin position="2093"/>
        <end position="2367"/>
    </location>
</feature>
<sequence>MLWNYDNIHVATLKIINCPAAMFEGLVHQLLLGYLGRYFKDIQKQQLKIRLEEVLLENVELILEAFDYLQLPFALNQGRVGKLSIKIPWKKPWDPIIIILEDVFISASKRDDHEWNADAVERREFAGKKAKLAAAELGKLSRRVSGGLAGQSFISHVTAKILDSIQVDIRNFHVLYSDAQNDLGNIMFGLKFSNLTMKQNLVGASVAQVKKIVEVKGLEMYSSLFHSSTMDLVIMNTMGNSYSASTIGSEGKQYNSILAPFDVTLILSANRSQKLDDNAAQYSVTAELSGLVISLDEVQLQQMFLVWDYVCTCRLREKYGRFRPWHCPLPTKQEGWQILWWHYAQEAVLSDVRKKLKKTSWKYFGDRLSYRRKYMNLYKIKLDFLQQEQPVDDDVLQDLEQMEKETDLDDILNYRSAAEFEMQEYLSRYSTPSNGRIVSDISTEKSGNDEHNVKSRGWLNWLSRGMLGAGGTDDSSQFSGVVSYDVKDISEATEFHPLVSSSVDVATKHELCIFESNIEIHQISVTLFSKKHCKGIAEIIFEGGVVESKLYKEHGIIISKFNSGKLVEPNSKETFVQIRQPNIETNVLNFVDHSCYFQVNFSSNRDVGNSVKGMLQQLQVTFDANILLNVLEFYGFVTSVKSYSKRVLLSLNGIENETTRLLSKAEYVGVNHGRVMWDVSIFDISVNFPWRNTASECSNMVIMSRSLCFKSKIGPESFLSEIGDQPYFLKNFSNTISTSNDCSGVRFQDLYNYIDVKLNDFKITIVNSDQSQKISILEKFAASFFMAFCVIPDESILKQLEVYMLIESLKVHFSHSIYGAFIELRTHMDSLLVRGESEIVNRVSPSNIVSDVSAHSTFGISIISRLGSVDLEVDLENRGDKSSVLMVSLQEIYVRYASAEFQELFISTKSLMIRAYEVKEEKDDCFVLLSVNLSSPSASVPAHSVPGPSIEFDQYPDDAMLADACFAMHYESPRTDLVCHKCFIYLNNADIHCYPHIVGLVVGFFHRLSAYSTSSEKSTASNTVDISKSFSCFGLQKFGFSNYFEVGYADSACIPFDCFPFVTIYNSGPLDNLESSLVYAIPDWRKYFTLRDRKIISPKSFRVSSSKCKSDFGNLLESGIARMSNYFSIELQLFGIRAHFHDSSCIIGSITIPTCKSSLSFCDDNMDILSSSEGLVLTSSWGPHNFQDYLWGPATANLSPILNVRVRKTQNKSSAVDLEVCFGIQHVYCMLPSEYLSIIIGYFSLSDWGGYSGDQFPSDEQGDIVLKNEMNITYKFEILDSDLVLPVENNEHRFLKLELPQIYCSFIVNSGFDDVLKNIPTECLVPIHKLAQRNNCLNIFGRDLNISFLLYTNNILGLGTNEWNTEFVTISLIAPLNADVWVRIPLGGESNYKSSSSICLMTCISSCHIIAEDIYFFDGCMALWDVIEGFSSIDDQSNCFKTDVLQFLQSKRSLKATGATSSTLMPSNSILTEVKCCTQSLMISFCHRHEGFVEPISKSDLQFTCSASLVDDSLVWLDLRFSRLVIFSSHDSVLAKCASTSCSMFVLGICFSKSIDNMNELSLCLSSLDIWLHLSEWTEIVNFLNHLYLPSEKTPINAASEHLSVDTGISIKEAEVKDDSSFHDSESTSIPFTIQDNENAVLLIIRSENVRITFHIPIWTSEEPHVELQHAKRQNLTTLSVPSDILEEKDAEFLTVSIEVNGFELVLRNRDIQLKSNIERLSSVMTFVVNGSHTSLPLLDIVQVHMDAVLSKSDTGNTTVNMELICDHSDVWLSHPAFYLCGALKFDGPKSESSQNSTGSISFKFQLRKVSVLLTDGKWSYNGPQLEILVRSILFHASACGKHLECSFTGDLQVNYKNIGKVAWEPFVEPWHFLFTMVRDQEISILPNRSLSTDIILESTTQLNINITESLVECVSRTAEMLDDALGLMGLKDHEGNKLLHPPCSEYIFARKCVAPYVIQNLTSAPLLYHVYHGHINPNDIYDLDINHAKCVQPGSASTIYMDENADQLSHYRPYHSSDSLNEQRSSGLAHRYIMVQLEGTSMPSNPISMDLVGLTCFDANFSKSYNENGNDGRMNTAPTFVVPVVLDVSALRYSKLIRVYSTVVLLNATSTSLELRFDIPFGVAPRIFDPIHPGQQFPLPLHLAEAGCVRWRPVGNSYLWSEAHKLSNLLSLNTKVGNFKSFICYPSHPSSHPYRCCISVKSISLTSSGRVKNNLLVDDAKKHYIHHLILSAPLVINNFLPKEILLISKSGGVDHTARISEVETSIYHIDPSHDLGLEIYIDGFKCCDFKFPRLETFCTVAKFSETKFSLSETLIFESNNSSGHIYVTAEKVMDAYSGSRELIIFVPFILYNCMGFPLCVKEASSETDERGFVIPSYYDAGVNETFSDKKDGLSLLASNNGLHASVSREPRSYLDSHTISCRRDDNPNSVFFGNYRGNLGRQKRKSNSSFQSSSFGRLKNTLSSGVQSTWNYSGSCNNEHERVVPFMYSPSPTSSVNDIFVKMSGCFSKDARDHMPYSLWSNSFSLLPQSGSSTIFVPHLTSNSAFILAVTSISVAEPYGGRTNAIAFQPRYVISNACSKEIIYKQKGTDVTFYLGIGEHAHLHWTDTSRELLVSICYNETGWQWSGSFLPDHLGDTQLKMRNFVLGTSSMIRVEVQNADISMGDEKIVGNIKGNSGTNLILLSDDDTGYMPYRIDNFSKEILRIYQQRCEVFDTVIHSYASNPYTWDEPSYPHRLVVEVPGERVLGMYALDDVKEYMPVQLPSTSEKPERIFFVSVHAEGATKVLSVLDSNYHIFNEVKKPSVPNATEKRLYDHNQVRPAEYKDKISISIPCIGISLINSYPQELLFACINDIQINLLQSLDRQRLSMRISFIQIDNQLRSTPYPVMLSFNGGYRSRQVDYTKFRDDATRSRIEKSNQMNFSSSSSSPVFCLEISKWKKKDTSFLSFEHIKLRMADFRLEIEQEVILSLFEFFTNISSGMQYGTKPSSNQYYGTSLKDSSSVQTSENFRLNGDQSPLGFAPIFNAKSKKIASLPSIVPIGAPWQEIYLLARTQKKVYIEMFELAPIKLTLSFSSAPWMLRNRILTSKEFLIHRGLMALADVEGAHIYLKDITIAHHTASWESIQEILIRHYNRQLLHETYKLFGSAGVIGNPLGFARSMGHGIRDFLSVPANNIMRSPTGLIMGMAEGTTSLLSNTLYAVSDAASQFSKVARKGIVAFTYDDQIASRIEKQQATVASDSKGVINEVLEGLTGLLQSPIRGAEKHGLPGVLSGVALGITGLVAKPAASILEVTGKTAQSIRNRSKPNQLRSHRFRVRLPRSLSHEFPLRSYSWDEAVGASVLVEADDGLKFKDEKLMACKALKEAGKFVVLTERYIMTVFSPSLRDLGKPEFCGIPSDLEWIIEWEIGLESIIHADCAQVVIHIVGSRPDSSFMHDQHSPKRSSKTKHVRYIHYPTHLPLPQTDIELAREEDAANLLQLLLSGIEKGKGRAWDCGRILHRANMKQDAV</sequence>
<reference evidence="7 9" key="1">
    <citation type="journal article" date="2011" name="Nature">
        <title>The Medicago genome provides insight into the evolution of rhizobial symbioses.</title>
        <authorList>
            <person name="Young N.D."/>
            <person name="Debelle F."/>
            <person name="Oldroyd G.E."/>
            <person name="Geurts R."/>
            <person name="Cannon S.B."/>
            <person name="Udvardi M.K."/>
            <person name="Benedito V.A."/>
            <person name="Mayer K.F."/>
            <person name="Gouzy J."/>
            <person name="Schoof H."/>
            <person name="Van de Peer Y."/>
            <person name="Proost S."/>
            <person name="Cook D.R."/>
            <person name="Meyers B.C."/>
            <person name="Spannagl M."/>
            <person name="Cheung F."/>
            <person name="De Mita S."/>
            <person name="Krishnakumar V."/>
            <person name="Gundlach H."/>
            <person name="Zhou S."/>
            <person name="Mudge J."/>
            <person name="Bharti A.K."/>
            <person name="Murray J.D."/>
            <person name="Naoumkina M.A."/>
            <person name="Rosen B."/>
            <person name="Silverstein K.A."/>
            <person name="Tang H."/>
            <person name="Rombauts S."/>
            <person name="Zhao P.X."/>
            <person name="Zhou P."/>
            <person name="Barbe V."/>
            <person name="Bardou P."/>
            <person name="Bechner M."/>
            <person name="Bellec A."/>
            <person name="Berger A."/>
            <person name="Berges H."/>
            <person name="Bidwell S."/>
            <person name="Bisseling T."/>
            <person name="Choisne N."/>
            <person name="Couloux A."/>
            <person name="Denny R."/>
            <person name="Deshpande S."/>
            <person name="Dai X."/>
            <person name="Doyle J.J."/>
            <person name="Dudez A.M."/>
            <person name="Farmer A.D."/>
            <person name="Fouteau S."/>
            <person name="Franken C."/>
            <person name="Gibelin C."/>
            <person name="Gish J."/>
            <person name="Goldstein S."/>
            <person name="Gonzalez A.J."/>
            <person name="Green P.J."/>
            <person name="Hallab A."/>
            <person name="Hartog M."/>
            <person name="Hua A."/>
            <person name="Humphray S.J."/>
            <person name="Jeong D.H."/>
            <person name="Jing Y."/>
            <person name="Jocker A."/>
            <person name="Kenton S.M."/>
            <person name="Kim D.J."/>
            <person name="Klee K."/>
            <person name="Lai H."/>
            <person name="Lang C."/>
            <person name="Lin S."/>
            <person name="Macmil S.L."/>
            <person name="Magdelenat G."/>
            <person name="Matthews L."/>
            <person name="McCorrison J."/>
            <person name="Monaghan E.L."/>
            <person name="Mun J.H."/>
            <person name="Najar F.Z."/>
            <person name="Nicholson C."/>
            <person name="Noirot C."/>
            <person name="O'Bleness M."/>
            <person name="Paule C.R."/>
            <person name="Poulain J."/>
            <person name="Prion F."/>
            <person name="Qin B."/>
            <person name="Qu C."/>
            <person name="Retzel E.F."/>
            <person name="Riddle C."/>
            <person name="Sallet E."/>
            <person name="Samain S."/>
            <person name="Samson N."/>
            <person name="Sanders I."/>
            <person name="Saurat O."/>
            <person name="Scarpelli C."/>
            <person name="Schiex T."/>
            <person name="Segurens B."/>
            <person name="Severin A.J."/>
            <person name="Sherrier D.J."/>
            <person name="Shi R."/>
            <person name="Sims S."/>
            <person name="Singer S.R."/>
            <person name="Sinharoy S."/>
            <person name="Sterck L."/>
            <person name="Viollet A."/>
            <person name="Wang B.B."/>
            <person name="Wang K."/>
            <person name="Wang M."/>
            <person name="Wang X."/>
            <person name="Warfsmann J."/>
            <person name="Weissenbach J."/>
            <person name="White D.D."/>
            <person name="White J.D."/>
            <person name="Wiley G.B."/>
            <person name="Wincker P."/>
            <person name="Xing Y."/>
            <person name="Yang L."/>
            <person name="Yao Z."/>
            <person name="Ying F."/>
            <person name="Zhai J."/>
            <person name="Zhou L."/>
            <person name="Zuber A."/>
            <person name="Denarie J."/>
            <person name="Dixon R.A."/>
            <person name="May G.D."/>
            <person name="Schwartz D.C."/>
            <person name="Rogers J."/>
            <person name="Quetier F."/>
            <person name="Town C.D."/>
            <person name="Roe B.A."/>
        </authorList>
    </citation>
    <scope>NUCLEOTIDE SEQUENCE [LARGE SCALE GENOMIC DNA]</scope>
    <source>
        <strain evidence="7">A17</strain>
        <strain evidence="8 9">cv. Jemalong A17</strain>
    </source>
</reference>
<dbReference type="PaxDb" id="3880-AES63301"/>
<dbReference type="GO" id="GO:0006623">
    <property type="term" value="P:protein targeting to vacuole"/>
    <property type="evidence" value="ECO:0000318"/>
    <property type="project" value="GO_Central"/>
</dbReference>
<feature type="domain" description="Vacuolar protein sorting-associated protein 13 VPS13 adaptor binding" evidence="5">
    <location>
        <begin position="2478"/>
        <end position="2732"/>
    </location>
</feature>
<dbReference type="InterPro" id="IPR026854">
    <property type="entry name" value="VPS13_N"/>
</dbReference>
<accession>G7IJW3</accession>
<reference evidence="7 9" key="2">
    <citation type="journal article" date="2014" name="BMC Genomics">
        <title>An improved genome release (version Mt4.0) for the model legume Medicago truncatula.</title>
        <authorList>
            <person name="Tang H."/>
            <person name="Krishnakumar V."/>
            <person name="Bidwell S."/>
            <person name="Rosen B."/>
            <person name="Chan A."/>
            <person name="Zhou S."/>
            <person name="Gentzbittel L."/>
            <person name="Childs K.L."/>
            <person name="Yandell M."/>
            <person name="Gundlach H."/>
            <person name="Mayer K.F."/>
            <person name="Schwartz D.C."/>
            <person name="Town C.D."/>
        </authorList>
    </citation>
    <scope>GENOME REANNOTATION</scope>
    <source>
        <strain evidence="8 9">cv. Jemalong A17</strain>
    </source>
</reference>
<keyword evidence="2" id="KW-0813">Transport</keyword>
<dbReference type="HOGENOM" id="CLU_000440_0_0_1"/>
<dbReference type="GO" id="GO:0045053">
    <property type="term" value="P:protein retention in Golgi apparatus"/>
    <property type="evidence" value="ECO:0000318"/>
    <property type="project" value="GO_Central"/>
</dbReference>
<protein>
    <submittedName>
        <fullName evidence="7">Vacuolar protein sorting-associated protein, putative</fullName>
    </submittedName>
</protein>
<evidence type="ECO:0000313" key="8">
    <source>
        <dbReference type="EnsemblPlants" id="AES63301"/>
    </source>
</evidence>
<dbReference type="InterPro" id="IPR009543">
    <property type="entry name" value="VPS13_VAB"/>
</dbReference>
<dbReference type="Pfam" id="PF25037">
    <property type="entry name" value="VPS13_C"/>
    <property type="match status" value="1"/>
</dbReference>
<dbReference type="GO" id="GO:0006869">
    <property type="term" value="P:lipid transport"/>
    <property type="evidence" value="ECO:0007669"/>
    <property type="project" value="UniProtKB-KW"/>
</dbReference>
<dbReference type="PANTHER" id="PTHR16166">
    <property type="entry name" value="VACUOLAR PROTEIN SORTING-ASSOCIATED PROTEIN VPS13"/>
    <property type="match status" value="1"/>
</dbReference>
<dbReference type="STRING" id="3880.G7IJW3"/>
<evidence type="ECO:0000256" key="3">
    <source>
        <dbReference type="ARBA" id="ARBA00023055"/>
    </source>
</evidence>
<dbReference type="Pfam" id="PF25036">
    <property type="entry name" value="VPS13_VAB"/>
    <property type="match status" value="2"/>
</dbReference>
<dbReference type="InterPro" id="IPR026847">
    <property type="entry name" value="VPS13"/>
</dbReference>
<dbReference type="eggNOG" id="KOG1809">
    <property type="taxonomic scope" value="Eukaryota"/>
</dbReference>
<evidence type="ECO:0000259" key="5">
    <source>
        <dbReference type="Pfam" id="PF25036"/>
    </source>
</evidence>
<accession>A0A0C3UW12</accession>
<keyword evidence="3" id="KW-0445">Lipid transport</keyword>
<dbReference type="InterPro" id="IPR056748">
    <property type="entry name" value="VPS13-like_C"/>
</dbReference>
<gene>
    <name evidence="7" type="ordered locus">MTR_2g007250</name>
</gene>
<evidence type="ECO:0000259" key="4">
    <source>
        <dbReference type="Pfam" id="PF12624"/>
    </source>
</evidence>
<reference evidence="8" key="3">
    <citation type="submission" date="2015-04" db="UniProtKB">
        <authorList>
            <consortium name="EnsemblPlants"/>
        </authorList>
    </citation>
    <scope>IDENTIFICATION</scope>
    <source>
        <strain evidence="8">cv. Jemalong A17</strain>
    </source>
</reference>
<name>G7IJW3_MEDTR</name>
<organism evidence="7 9">
    <name type="scientific">Medicago truncatula</name>
    <name type="common">Barrel medic</name>
    <name type="synonym">Medicago tribuloides</name>
    <dbReference type="NCBI Taxonomy" id="3880"/>
    <lineage>
        <taxon>Eukaryota</taxon>
        <taxon>Viridiplantae</taxon>
        <taxon>Streptophyta</taxon>
        <taxon>Embryophyta</taxon>
        <taxon>Tracheophyta</taxon>
        <taxon>Spermatophyta</taxon>
        <taxon>Magnoliopsida</taxon>
        <taxon>eudicotyledons</taxon>
        <taxon>Gunneridae</taxon>
        <taxon>Pentapetalae</taxon>
        <taxon>rosids</taxon>
        <taxon>fabids</taxon>
        <taxon>Fabales</taxon>
        <taxon>Fabaceae</taxon>
        <taxon>Papilionoideae</taxon>
        <taxon>50 kb inversion clade</taxon>
        <taxon>NPAAA clade</taxon>
        <taxon>Hologalegina</taxon>
        <taxon>IRL clade</taxon>
        <taxon>Trifolieae</taxon>
        <taxon>Medicago</taxon>
    </lineage>
</organism>
<proteinExistence type="inferred from homology"/>
<evidence type="ECO:0000256" key="1">
    <source>
        <dbReference type="ARBA" id="ARBA00006545"/>
    </source>
</evidence>